<dbReference type="EMBL" id="CP011797">
    <property type="protein sequence ID" value="ATX77734.1"/>
    <property type="molecule type" value="Genomic_DNA"/>
</dbReference>
<protein>
    <submittedName>
        <fullName evidence="2">MSHA pilin protein MshD</fullName>
    </submittedName>
</protein>
<gene>
    <name evidence="2" type="primary">mshD</name>
    <name evidence="2" type="ORF">REIFOR_02610</name>
</gene>
<dbReference type="OrthoDB" id="6198957at2"/>
<dbReference type="RefSeq" id="WP_158524382.1">
    <property type="nucleotide sequence ID" value="NZ_CP011797.1"/>
</dbReference>
<dbReference type="Proteomes" id="UP000229757">
    <property type="component" value="Chromosome"/>
</dbReference>
<dbReference type="Pfam" id="PF07963">
    <property type="entry name" value="N_methyl"/>
    <property type="match status" value="1"/>
</dbReference>
<keyword evidence="1" id="KW-1133">Transmembrane helix</keyword>
<dbReference type="PROSITE" id="PS00409">
    <property type="entry name" value="PROKAR_NTER_METHYL"/>
    <property type="match status" value="1"/>
</dbReference>
<evidence type="ECO:0000256" key="1">
    <source>
        <dbReference type="SAM" id="Phobius"/>
    </source>
</evidence>
<sequence>MSRSNSRADLRDESFVDRPWGCYSGSGYRAANGRQEGVTLVELIIAMVIISIAAVALLQGLGLQSQRNVDPMIQSQAQRLASQYLHEVSSKPFFDPGADPRLNPALTLAAVVTSISDQSSIGSANRLTWDNLYEYQGYDDSIKDLVGSAIATLAGYRVAITVSIAPGLALHNMANSTDPTCPAKIALITVTVTDARNQTTTLSGYRTSYWAAGC</sequence>
<keyword evidence="3" id="KW-1185">Reference proteome</keyword>
<proteinExistence type="predicted"/>
<evidence type="ECO:0000313" key="3">
    <source>
        <dbReference type="Proteomes" id="UP000229757"/>
    </source>
</evidence>
<dbReference type="NCBIfam" id="TIGR02532">
    <property type="entry name" value="IV_pilin_GFxxxE"/>
    <property type="match status" value="1"/>
</dbReference>
<dbReference type="AlphaFoldDB" id="A0A2K8KXI6"/>
<organism evidence="2 3">
    <name type="scientific">Reinekea forsetii</name>
    <dbReference type="NCBI Taxonomy" id="1336806"/>
    <lineage>
        <taxon>Bacteria</taxon>
        <taxon>Pseudomonadati</taxon>
        <taxon>Pseudomonadota</taxon>
        <taxon>Gammaproteobacteria</taxon>
        <taxon>Oceanospirillales</taxon>
        <taxon>Saccharospirillaceae</taxon>
        <taxon>Reinekea</taxon>
    </lineage>
</organism>
<dbReference type="InterPro" id="IPR012902">
    <property type="entry name" value="N_methyl_site"/>
</dbReference>
<reference evidence="2 3" key="1">
    <citation type="journal article" date="2017" name="Environ. Microbiol.">
        <title>Genomic and physiological analyses of 'Reinekea forsetii' reveal a versatile opportunistic lifestyle during spring algae blooms.</title>
        <authorList>
            <person name="Avci B."/>
            <person name="Hahnke R.L."/>
            <person name="Chafee M."/>
            <person name="Fischer T."/>
            <person name="Gruber-Vodicka H."/>
            <person name="Tegetmeyer H.E."/>
            <person name="Harder J."/>
            <person name="Fuchs B.M."/>
            <person name="Amann R.I."/>
            <person name="Teeling H."/>
        </authorList>
    </citation>
    <scope>NUCLEOTIDE SEQUENCE [LARGE SCALE GENOMIC DNA]</scope>
    <source>
        <strain evidence="2 3">Hel1_31_D35</strain>
    </source>
</reference>
<accession>A0A2K8KXI6</accession>
<feature type="transmembrane region" description="Helical" evidence="1">
    <location>
        <begin position="43"/>
        <end position="63"/>
    </location>
</feature>
<keyword evidence="1" id="KW-0812">Transmembrane</keyword>
<keyword evidence="1" id="KW-0472">Membrane</keyword>
<dbReference type="KEGG" id="rfo:REIFOR_02610"/>
<evidence type="ECO:0000313" key="2">
    <source>
        <dbReference type="EMBL" id="ATX77734.1"/>
    </source>
</evidence>
<name>A0A2K8KXI6_9GAMM</name>